<keyword evidence="7 10" id="KW-0238">DNA-binding</keyword>
<dbReference type="GO" id="GO:0004520">
    <property type="term" value="F:DNA endonuclease activity"/>
    <property type="evidence" value="ECO:0007669"/>
    <property type="project" value="InterPro"/>
</dbReference>
<sequence length="343" mass="39449">MRKLLNTIYVTLPNIYISKKGETILFKQNKNLLMQLPIHNIEGIVVFGPSTITPDIMEICTQRNVHISFISYTGKFMVKLQNPIHGNVRLRRTQYRIADNNNESIEIGKNFMLGKIFNSRTVLQRLKRDHSQKVNVQKVGDAISSLASSMKQLDNIKNIYELLGLEGEAAKCYYGVFNELITDNQNGLVFTGRSRRPPKDEVNALLSFFYTLLAHDVEAALETVGLDPQVGFYHQERPGRASLALDMMEELRPYLVDRFVVTLINNRQVTKQDFLQKESGAFLLKPEVKKKILQSWQHKKQEILTHPYLKEKIEIGLIPYAQAMLLARHLRGDIDGYPTFLMR</sequence>
<feature type="binding site" evidence="10">
    <location>
        <position position="249"/>
    </location>
    <ligand>
        <name>Mn(2+)</name>
        <dbReference type="ChEBI" id="CHEBI:29035"/>
    </ligand>
</feature>
<name>A0A6I0F741_9FIRM</name>
<evidence type="ECO:0000313" key="11">
    <source>
        <dbReference type="EMBL" id="KAB3529676.1"/>
    </source>
</evidence>
<evidence type="ECO:0000256" key="10">
    <source>
        <dbReference type="HAMAP-Rule" id="MF_01470"/>
    </source>
</evidence>
<dbReference type="Pfam" id="PF01867">
    <property type="entry name" value="Cas_Cas1"/>
    <property type="match status" value="1"/>
</dbReference>
<dbReference type="Gene3D" id="3.100.10.20">
    <property type="entry name" value="CRISPR-associated endonuclease Cas1, N-terminal domain"/>
    <property type="match status" value="1"/>
</dbReference>
<dbReference type="PANTHER" id="PTHR34353:SF2">
    <property type="entry name" value="CRISPR-ASSOCIATED ENDONUCLEASE CAS1 1"/>
    <property type="match status" value="1"/>
</dbReference>
<evidence type="ECO:0000313" key="12">
    <source>
        <dbReference type="Proteomes" id="UP000432715"/>
    </source>
</evidence>
<dbReference type="InterPro" id="IPR019856">
    <property type="entry name" value="CRISPR-assoc_Cas1_DVULG"/>
</dbReference>
<comment type="caution">
    <text evidence="11">The sequence shown here is derived from an EMBL/GenBank/DDBJ whole genome shotgun (WGS) entry which is preliminary data.</text>
</comment>
<feature type="binding site" evidence="10">
    <location>
        <position position="234"/>
    </location>
    <ligand>
        <name>Mn(2+)</name>
        <dbReference type="ChEBI" id="CHEBI:29035"/>
    </ligand>
</feature>
<evidence type="ECO:0000256" key="1">
    <source>
        <dbReference type="ARBA" id="ARBA00022722"/>
    </source>
</evidence>
<dbReference type="Gene3D" id="1.20.120.920">
    <property type="entry name" value="CRISPR-associated endonuclease Cas1, C-terminal domain"/>
    <property type="match status" value="1"/>
</dbReference>
<keyword evidence="3 10" id="KW-0255">Endonuclease</keyword>
<dbReference type="NCBIfam" id="TIGR03640">
    <property type="entry name" value="cas1_DVULG"/>
    <property type="match status" value="1"/>
</dbReference>
<dbReference type="NCBIfam" id="TIGR00287">
    <property type="entry name" value="cas1"/>
    <property type="match status" value="1"/>
</dbReference>
<comment type="cofactor">
    <cofactor evidence="10">
        <name>Mg(2+)</name>
        <dbReference type="ChEBI" id="CHEBI:18420"/>
    </cofactor>
    <cofactor evidence="10">
        <name>Mn(2+)</name>
        <dbReference type="ChEBI" id="CHEBI:29035"/>
    </cofactor>
</comment>
<comment type="function">
    <text evidence="10">CRISPR (clustered regularly interspaced short palindromic repeat), is an adaptive immune system that provides protection against mobile genetic elements (viruses, transposable elements and conjugative plasmids). CRISPR clusters contain spacers, sequences complementary to antecedent mobile elements, and target invading nucleic acids. CRISPR clusters are transcribed and processed into CRISPR RNA (crRNA). Acts as a dsDNA endonuclease. Involved in the integration of spacer DNA into the CRISPR cassette.</text>
</comment>
<evidence type="ECO:0000256" key="4">
    <source>
        <dbReference type="ARBA" id="ARBA00022801"/>
    </source>
</evidence>
<dbReference type="GO" id="GO:0046872">
    <property type="term" value="F:metal ion binding"/>
    <property type="evidence" value="ECO:0007669"/>
    <property type="project" value="UniProtKB-UniRule"/>
</dbReference>
<keyword evidence="6 10" id="KW-0051">Antiviral defense</keyword>
<dbReference type="OrthoDB" id="9803119at2"/>
<dbReference type="GO" id="GO:0051607">
    <property type="term" value="P:defense response to virus"/>
    <property type="evidence" value="ECO:0007669"/>
    <property type="project" value="UniProtKB-UniRule"/>
</dbReference>
<accession>A0A6I0F741</accession>
<dbReference type="GO" id="GO:0003677">
    <property type="term" value="F:DNA binding"/>
    <property type="evidence" value="ECO:0007669"/>
    <property type="project" value="UniProtKB-KW"/>
</dbReference>
<evidence type="ECO:0000256" key="5">
    <source>
        <dbReference type="ARBA" id="ARBA00022842"/>
    </source>
</evidence>
<dbReference type="InterPro" id="IPR042211">
    <property type="entry name" value="CRISPR-assoc_Cas1_N"/>
</dbReference>
<keyword evidence="4 10" id="KW-0378">Hydrolase</keyword>
<comment type="subunit">
    <text evidence="9 10">Homodimer, forms a heterotetramer with a Cas2 homodimer.</text>
</comment>
<dbReference type="InterPro" id="IPR050646">
    <property type="entry name" value="Cas1"/>
</dbReference>
<dbReference type="Proteomes" id="UP000432715">
    <property type="component" value="Unassembled WGS sequence"/>
</dbReference>
<reference evidence="11 12" key="1">
    <citation type="submission" date="2019-10" db="EMBL/GenBank/DDBJ databases">
        <title>Alkaliphilus serpentinus sp. nov. and Alkaliphilus pronyensis sp. nov., two novel anaerobic alkaliphilic species isolated from the serpentinized-hosted hydrothermal field of the Prony Bay (New Caledonia).</title>
        <authorList>
            <person name="Postec A."/>
        </authorList>
    </citation>
    <scope>NUCLEOTIDE SEQUENCE [LARGE SCALE GENOMIC DNA]</scope>
    <source>
        <strain evidence="11 12">LacV</strain>
    </source>
</reference>
<evidence type="ECO:0000256" key="9">
    <source>
        <dbReference type="ARBA" id="ARBA00038592"/>
    </source>
</evidence>
<dbReference type="HAMAP" id="MF_01470">
    <property type="entry name" value="Cas1"/>
    <property type="match status" value="1"/>
</dbReference>
<gene>
    <name evidence="11" type="primary">cas1c</name>
    <name evidence="10" type="synonym">cas1</name>
    <name evidence="11" type="ORF">F8154_14505</name>
</gene>
<dbReference type="GO" id="GO:0016787">
    <property type="term" value="F:hydrolase activity"/>
    <property type="evidence" value="ECO:0007669"/>
    <property type="project" value="UniProtKB-KW"/>
</dbReference>
<dbReference type="PANTHER" id="PTHR34353">
    <property type="entry name" value="CRISPR-ASSOCIATED ENDONUCLEASE CAS1 1"/>
    <property type="match status" value="1"/>
</dbReference>
<protein>
    <recommendedName>
        <fullName evidence="10">CRISPR-associated endonuclease Cas1</fullName>
        <ecNumber evidence="10">3.1.-.-</ecNumber>
    </recommendedName>
</protein>
<proteinExistence type="inferred from homology"/>
<keyword evidence="8 10" id="KW-0464">Manganese</keyword>
<evidence type="ECO:0000256" key="3">
    <source>
        <dbReference type="ARBA" id="ARBA00022759"/>
    </source>
</evidence>
<feature type="binding site" evidence="10">
    <location>
        <position position="166"/>
    </location>
    <ligand>
        <name>Mn(2+)</name>
        <dbReference type="ChEBI" id="CHEBI:29035"/>
    </ligand>
</feature>
<dbReference type="InterPro" id="IPR002729">
    <property type="entry name" value="CRISPR-assoc_Cas1"/>
</dbReference>
<keyword evidence="1 10" id="KW-0540">Nuclease</keyword>
<dbReference type="EC" id="3.1.-.-" evidence="10"/>
<evidence type="ECO:0000256" key="6">
    <source>
        <dbReference type="ARBA" id="ARBA00023118"/>
    </source>
</evidence>
<dbReference type="EMBL" id="WBZC01000081">
    <property type="protein sequence ID" value="KAB3529676.1"/>
    <property type="molecule type" value="Genomic_DNA"/>
</dbReference>
<organism evidence="11 12">
    <name type="scientific">Alkaliphilus pronyensis</name>
    <dbReference type="NCBI Taxonomy" id="1482732"/>
    <lineage>
        <taxon>Bacteria</taxon>
        <taxon>Bacillati</taxon>
        <taxon>Bacillota</taxon>
        <taxon>Clostridia</taxon>
        <taxon>Peptostreptococcales</taxon>
        <taxon>Natronincolaceae</taxon>
        <taxon>Alkaliphilus</taxon>
    </lineage>
</organism>
<dbReference type="AlphaFoldDB" id="A0A6I0F741"/>
<keyword evidence="12" id="KW-1185">Reference proteome</keyword>
<dbReference type="RefSeq" id="WP_151862333.1">
    <property type="nucleotide sequence ID" value="NZ_WBZC01000081.1"/>
</dbReference>
<evidence type="ECO:0000256" key="7">
    <source>
        <dbReference type="ARBA" id="ARBA00023125"/>
    </source>
</evidence>
<keyword evidence="5 10" id="KW-0460">Magnesium</keyword>
<evidence type="ECO:0000256" key="2">
    <source>
        <dbReference type="ARBA" id="ARBA00022723"/>
    </source>
</evidence>
<evidence type="ECO:0000256" key="8">
    <source>
        <dbReference type="ARBA" id="ARBA00023211"/>
    </source>
</evidence>
<dbReference type="InterPro" id="IPR042206">
    <property type="entry name" value="CRISPR-assoc_Cas1_C"/>
</dbReference>
<comment type="similarity">
    <text evidence="10">Belongs to the CRISPR-associated endonuclease Cas1 family.</text>
</comment>
<dbReference type="GO" id="GO:0043571">
    <property type="term" value="P:maintenance of CRISPR repeat elements"/>
    <property type="evidence" value="ECO:0007669"/>
    <property type="project" value="UniProtKB-UniRule"/>
</dbReference>
<keyword evidence="2 10" id="KW-0479">Metal-binding</keyword>